<dbReference type="Gene3D" id="3.20.20.70">
    <property type="entry name" value="Aldolase class I"/>
    <property type="match status" value="1"/>
</dbReference>
<evidence type="ECO:0000256" key="5">
    <source>
        <dbReference type="ARBA" id="ARBA00022694"/>
    </source>
</evidence>
<feature type="active site" description="Proton donor" evidence="13">
    <location>
        <position position="127"/>
    </location>
</feature>
<dbReference type="CDD" id="cd02801">
    <property type="entry name" value="DUS_like_FMN"/>
    <property type="match status" value="1"/>
</dbReference>
<accession>A0A6S7HZG0</accession>
<feature type="binding site" evidence="14">
    <location>
        <position position="196"/>
    </location>
    <ligand>
        <name>FMN</name>
        <dbReference type="ChEBI" id="CHEBI:58210"/>
    </ligand>
</feature>
<dbReference type="PROSITE" id="PS01136">
    <property type="entry name" value="UPF0034"/>
    <property type="match status" value="1"/>
</dbReference>
<dbReference type="PANTHER" id="PTHR11082">
    <property type="entry name" value="TRNA-DIHYDROURIDINE SYNTHASE"/>
    <property type="match status" value="1"/>
</dbReference>
<protein>
    <recommendedName>
        <fullName evidence="12">tRNA-dihydrouridine synthase</fullName>
        <ecNumber evidence="12">1.3.1.-</ecNumber>
    </recommendedName>
</protein>
<comment type="similarity">
    <text evidence="12">Belongs to the dus family.</text>
</comment>
<feature type="binding site" evidence="14">
    <location>
        <begin position="250"/>
        <end position="251"/>
    </location>
    <ligand>
        <name>FMN</name>
        <dbReference type="ChEBI" id="CHEBI:58210"/>
    </ligand>
</feature>
<evidence type="ECO:0000256" key="8">
    <source>
        <dbReference type="ARBA" id="ARBA00051779"/>
    </source>
</evidence>
<evidence type="ECO:0000256" key="12">
    <source>
        <dbReference type="PIRNR" id="PIRNR006621"/>
    </source>
</evidence>
<comment type="similarity">
    <text evidence="11">Belongs to the Dus family. Dus4 subfamily.</text>
</comment>
<comment type="caution">
    <text evidence="15">The sequence shown here is derived from an EMBL/GenBank/DDBJ whole genome shotgun (WGS) entry which is preliminary data.</text>
</comment>
<keyword evidence="14" id="KW-0547">Nucleotide-binding</keyword>
<keyword evidence="6 12" id="KW-0560">Oxidoreductase</keyword>
<evidence type="ECO:0000313" key="16">
    <source>
        <dbReference type="Proteomes" id="UP001152795"/>
    </source>
</evidence>
<evidence type="ECO:0000256" key="6">
    <source>
        <dbReference type="ARBA" id="ARBA00023002"/>
    </source>
</evidence>
<dbReference type="Proteomes" id="UP001152795">
    <property type="component" value="Unassembled WGS sequence"/>
</dbReference>
<keyword evidence="16" id="KW-1185">Reference proteome</keyword>
<reference evidence="15" key="1">
    <citation type="submission" date="2020-04" db="EMBL/GenBank/DDBJ databases">
        <authorList>
            <person name="Alioto T."/>
            <person name="Alioto T."/>
            <person name="Gomez Garrido J."/>
        </authorList>
    </citation>
    <scope>NUCLEOTIDE SEQUENCE</scope>
    <source>
        <strain evidence="15">A484AB</strain>
    </source>
</reference>
<evidence type="ECO:0000256" key="4">
    <source>
        <dbReference type="ARBA" id="ARBA00022643"/>
    </source>
</evidence>
<dbReference type="InterPro" id="IPR035587">
    <property type="entry name" value="DUS-like_FMN-bd"/>
</dbReference>
<dbReference type="InterPro" id="IPR001269">
    <property type="entry name" value="DUS_fam"/>
</dbReference>
<evidence type="ECO:0000256" key="10">
    <source>
        <dbReference type="ARBA" id="ARBA00052996"/>
    </source>
</evidence>
<dbReference type="OrthoDB" id="9977870at2759"/>
<keyword evidence="3 12" id="KW-0285">Flavoprotein</keyword>
<dbReference type="InterPro" id="IPR013785">
    <property type="entry name" value="Aldolase_TIM"/>
</dbReference>
<evidence type="ECO:0000256" key="3">
    <source>
        <dbReference type="ARBA" id="ARBA00022630"/>
    </source>
</evidence>
<dbReference type="GO" id="GO:0050660">
    <property type="term" value="F:flavin adenine dinucleotide binding"/>
    <property type="evidence" value="ECO:0007669"/>
    <property type="project" value="InterPro"/>
</dbReference>
<evidence type="ECO:0000256" key="7">
    <source>
        <dbReference type="ARBA" id="ARBA00050434"/>
    </source>
</evidence>
<evidence type="ECO:0000256" key="14">
    <source>
        <dbReference type="PIRSR" id="PIRSR006621-2"/>
    </source>
</evidence>
<dbReference type="FunFam" id="3.20.20.70:FF:000100">
    <property type="entry name" value="tRNA-dihydrouridine synthase"/>
    <property type="match status" value="1"/>
</dbReference>
<sequence>MTRVCNYGAEINRYMELTGENILKEWKKPLELFHEKEIVRICAPMVRYSKLPFRCLVRRYGCDLACTPMIISDSFVQSVKARDSDFTTNLLDRPLVVQFAARCGKDLADATEMIVPFADGVDINCGCPQRWAIKSGYGACLIKNPELIQDMVQQTRQRVEDDFPVSIKIRIHHDTRRTVDMCQRAEKVGVSWITVHGRTIEQRSEPCSLETIKLIKDSVSIPVVANGDIKCEADINDVRAKTGVNGVMAARGILTNPAMYAGHDSLPLQCLQDWLDISLSLGISFTHFHHHLMYMLEKILSKPERRVFNTLRSIPAVLSHLENNFGITMTKDFEIG</sequence>
<organism evidence="15 16">
    <name type="scientific">Paramuricea clavata</name>
    <name type="common">Red gorgonian</name>
    <name type="synonym">Violescent sea-whip</name>
    <dbReference type="NCBI Taxonomy" id="317549"/>
    <lineage>
        <taxon>Eukaryota</taxon>
        <taxon>Metazoa</taxon>
        <taxon>Cnidaria</taxon>
        <taxon>Anthozoa</taxon>
        <taxon>Octocorallia</taxon>
        <taxon>Malacalcyonacea</taxon>
        <taxon>Plexauridae</taxon>
        <taxon>Paramuricea</taxon>
    </lineage>
</organism>
<evidence type="ECO:0000256" key="9">
    <source>
        <dbReference type="ARBA" id="ARBA00051932"/>
    </source>
</evidence>
<dbReference type="SUPFAM" id="SSF51395">
    <property type="entry name" value="FMN-linked oxidoreductases"/>
    <property type="match status" value="1"/>
</dbReference>
<keyword evidence="5 12" id="KW-0819">tRNA processing</keyword>
<comment type="catalytic activity">
    <reaction evidence="9">
        <text>5,6-dihydrouridine(20b) in tRNA + NAD(+) = uridine(20b) in tRNA + NADH + H(+)</text>
        <dbReference type="Rhea" id="RHEA:53352"/>
        <dbReference type="Rhea" id="RHEA-COMP:13537"/>
        <dbReference type="Rhea" id="RHEA-COMP:13538"/>
        <dbReference type="ChEBI" id="CHEBI:15378"/>
        <dbReference type="ChEBI" id="CHEBI:57540"/>
        <dbReference type="ChEBI" id="CHEBI:57945"/>
        <dbReference type="ChEBI" id="CHEBI:65315"/>
        <dbReference type="ChEBI" id="CHEBI:74443"/>
        <dbReference type="EC" id="1.3.1.90"/>
    </reaction>
    <physiologicalReaction direction="right-to-left" evidence="9">
        <dbReference type="Rhea" id="RHEA:53354"/>
    </physiologicalReaction>
</comment>
<comment type="cofactor">
    <cofactor evidence="1 12 14">
        <name>FMN</name>
        <dbReference type="ChEBI" id="CHEBI:58210"/>
    </cofactor>
</comment>
<dbReference type="EMBL" id="CACRXK020003756">
    <property type="protein sequence ID" value="CAB4000111.1"/>
    <property type="molecule type" value="Genomic_DNA"/>
</dbReference>
<comment type="catalytic activity">
    <reaction evidence="10">
        <text>5,6-dihydrouridine(20a) in tRNA + NADP(+) = uridine(20a) in tRNA + NADPH + H(+)</text>
        <dbReference type="Rhea" id="RHEA:53344"/>
        <dbReference type="Rhea" id="RHEA-COMP:13535"/>
        <dbReference type="Rhea" id="RHEA-COMP:13536"/>
        <dbReference type="ChEBI" id="CHEBI:15378"/>
        <dbReference type="ChEBI" id="CHEBI:57783"/>
        <dbReference type="ChEBI" id="CHEBI:58349"/>
        <dbReference type="ChEBI" id="CHEBI:65315"/>
        <dbReference type="ChEBI" id="CHEBI:74443"/>
        <dbReference type="EC" id="1.3.1.90"/>
    </reaction>
    <physiologicalReaction direction="right-to-left" evidence="10">
        <dbReference type="Rhea" id="RHEA:53346"/>
    </physiologicalReaction>
</comment>
<keyword evidence="4 12" id="KW-0288">FMN</keyword>
<comment type="catalytic activity">
    <reaction evidence="8">
        <text>5,6-dihydrouridine(20a) in tRNA + NAD(+) = uridine(20a) in tRNA + NADH + H(+)</text>
        <dbReference type="Rhea" id="RHEA:53348"/>
        <dbReference type="Rhea" id="RHEA-COMP:13535"/>
        <dbReference type="Rhea" id="RHEA-COMP:13536"/>
        <dbReference type="ChEBI" id="CHEBI:15378"/>
        <dbReference type="ChEBI" id="CHEBI:57540"/>
        <dbReference type="ChEBI" id="CHEBI:57945"/>
        <dbReference type="ChEBI" id="CHEBI:65315"/>
        <dbReference type="ChEBI" id="CHEBI:74443"/>
        <dbReference type="EC" id="1.3.1.90"/>
    </reaction>
    <physiologicalReaction direction="right-to-left" evidence="8">
        <dbReference type="Rhea" id="RHEA:53350"/>
    </physiologicalReaction>
</comment>
<dbReference type="InterPro" id="IPR018517">
    <property type="entry name" value="tRNA_hU_synthase_CS"/>
</dbReference>
<dbReference type="Pfam" id="PF01207">
    <property type="entry name" value="Dus"/>
    <property type="match status" value="1"/>
</dbReference>
<evidence type="ECO:0000256" key="11">
    <source>
        <dbReference type="ARBA" id="ARBA00060741"/>
    </source>
</evidence>
<feature type="binding site" evidence="14">
    <location>
        <begin position="44"/>
        <end position="46"/>
    </location>
    <ligand>
        <name>FMN</name>
        <dbReference type="ChEBI" id="CHEBI:58210"/>
    </ligand>
</feature>
<gene>
    <name evidence="15" type="ORF">PACLA_8A036348</name>
</gene>
<evidence type="ECO:0000256" key="2">
    <source>
        <dbReference type="ARBA" id="ARBA00002468"/>
    </source>
</evidence>
<evidence type="ECO:0000256" key="1">
    <source>
        <dbReference type="ARBA" id="ARBA00001917"/>
    </source>
</evidence>
<dbReference type="EC" id="1.3.1.-" evidence="12"/>
<evidence type="ECO:0000313" key="15">
    <source>
        <dbReference type="EMBL" id="CAB4000111.1"/>
    </source>
</evidence>
<evidence type="ECO:0000256" key="13">
    <source>
        <dbReference type="PIRSR" id="PIRSR006621-1"/>
    </source>
</evidence>
<dbReference type="AlphaFoldDB" id="A0A6S7HZG0"/>
<feature type="binding site" evidence="14">
    <location>
        <position position="98"/>
    </location>
    <ligand>
        <name>FMN</name>
        <dbReference type="ChEBI" id="CHEBI:58210"/>
    </ligand>
</feature>
<comment type="catalytic activity">
    <reaction evidence="7">
        <text>5,6-dihydrouridine(20b) in tRNA + NADP(+) = uridine(20b) in tRNA + NADPH + H(+)</text>
        <dbReference type="Rhea" id="RHEA:53356"/>
        <dbReference type="Rhea" id="RHEA-COMP:13537"/>
        <dbReference type="Rhea" id="RHEA-COMP:13538"/>
        <dbReference type="ChEBI" id="CHEBI:15378"/>
        <dbReference type="ChEBI" id="CHEBI:57783"/>
        <dbReference type="ChEBI" id="CHEBI:58349"/>
        <dbReference type="ChEBI" id="CHEBI:65315"/>
        <dbReference type="ChEBI" id="CHEBI:74443"/>
        <dbReference type="EC" id="1.3.1.90"/>
    </reaction>
    <physiologicalReaction direction="right-to-left" evidence="7">
        <dbReference type="Rhea" id="RHEA:53358"/>
    </physiologicalReaction>
</comment>
<dbReference type="PIRSF" id="PIRSF006621">
    <property type="entry name" value="Dus"/>
    <property type="match status" value="1"/>
</dbReference>
<dbReference type="GO" id="GO:0102266">
    <property type="term" value="F:tRNA-dihydrouridine20a synthase activity"/>
    <property type="evidence" value="ECO:0007669"/>
    <property type="project" value="UniProtKB-EC"/>
</dbReference>
<comment type="function">
    <text evidence="2 12">Catalyzes the synthesis of dihydrouridine, a modified base found in the D-loop of most tRNAs.</text>
</comment>
<dbReference type="PANTHER" id="PTHR11082:SF31">
    <property type="entry name" value="TRNA-DIHYDROURIDINE(20A_20B) SYNTHASE [NAD(P)+]-LIKE"/>
    <property type="match status" value="1"/>
</dbReference>
<name>A0A6S7HZG0_PARCT</name>
<proteinExistence type="inferred from homology"/>